<dbReference type="GeneID" id="36844026"/>
<reference evidence="3" key="1">
    <citation type="journal article" date="2018" name="Nat. Commun.">
        <title>Diversity and evolution of the emerging Pandoraviridae family.</title>
        <authorList>
            <person name="Legendre M."/>
            <person name="Fabre E."/>
            <person name="Poirot O."/>
            <person name="Jeudy S."/>
            <person name="Lartigue A."/>
            <person name="Alempic J.M."/>
            <person name="Beucher L."/>
            <person name="Philippe N."/>
            <person name="Bertaux L."/>
            <person name="Christo-Foroux E."/>
            <person name="Labadie K."/>
            <person name="Coute Y."/>
            <person name="Abergel C."/>
            <person name="Claverie J.M."/>
        </authorList>
    </citation>
    <scope>NUCLEOTIDE SEQUENCE [LARGE SCALE GENOMIC DNA]</scope>
    <source>
        <strain evidence="3">Quercus</strain>
    </source>
</reference>
<feature type="region of interest" description="Disordered" evidence="1">
    <location>
        <begin position="1"/>
        <end position="21"/>
    </location>
</feature>
<accession>A0A2U7U923</accession>
<dbReference type="EMBL" id="MG011689">
    <property type="protein sequence ID" value="AVK74885.1"/>
    <property type="molecule type" value="Genomic_DNA"/>
</dbReference>
<dbReference type="CDD" id="cd09917">
    <property type="entry name" value="F-box_SF"/>
    <property type="match status" value="1"/>
</dbReference>
<protein>
    <recommendedName>
        <fullName evidence="2">F-box domain-containing protein</fullName>
    </recommendedName>
</protein>
<evidence type="ECO:0000259" key="2">
    <source>
        <dbReference type="Pfam" id="PF00646"/>
    </source>
</evidence>
<sequence length="303" mass="32840">MPAAKENKKTKSTKPSNNYLVPPTVHRVPLGATIQGETVMNHDKDLQGGHDNDGDNDAMAVVEEEDDDSLTPLTLPSLPLDVLAYICSFFTTYELARLMATSTEMASVVLALGVSRPTRDLPTCPTEGPLRGIYVSQYMDAAGRPCHRAWRVVHPASAPTQRLYARRVAPLGLPAMLPLSVPRGAWCLPRPPFAQLATDLVMCFALVGAGRMQPFLPIAAAILSEPLPPGTLVSVQGDAHAYSVASYADVFCHMERMEATHARAIPRRWEYFAQEPFAGPTGVTARADRAGNVVIRLAQSLDQ</sequence>
<organism evidence="3">
    <name type="scientific">Pandoravirus quercus</name>
    <dbReference type="NCBI Taxonomy" id="2107709"/>
    <lineage>
        <taxon>Viruses</taxon>
        <taxon>Pandoravirus</taxon>
    </lineage>
</organism>
<proteinExistence type="predicted"/>
<evidence type="ECO:0000313" key="3">
    <source>
        <dbReference type="EMBL" id="AVK74885.1"/>
    </source>
</evidence>
<dbReference type="KEGG" id="vg:36844026"/>
<dbReference type="Proteomes" id="UP000248852">
    <property type="component" value="Segment"/>
</dbReference>
<dbReference type="InterPro" id="IPR001810">
    <property type="entry name" value="F-box_dom"/>
</dbReference>
<dbReference type="SUPFAM" id="SSF81383">
    <property type="entry name" value="F-box domain"/>
    <property type="match status" value="1"/>
</dbReference>
<feature type="domain" description="F-box" evidence="2">
    <location>
        <begin position="75"/>
        <end position="109"/>
    </location>
</feature>
<dbReference type="Pfam" id="PF00646">
    <property type="entry name" value="F-box"/>
    <property type="match status" value="1"/>
</dbReference>
<dbReference type="RefSeq" id="YP_009483154.1">
    <property type="nucleotide sequence ID" value="NC_037667.1"/>
</dbReference>
<evidence type="ECO:0000256" key="1">
    <source>
        <dbReference type="SAM" id="MobiDB-lite"/>
    </source>
</evidence>
<dbReference type="InterPro" id="IPR036047">
    <property type="entry name" value="F-box-like_dom_sf"/>
</dbReference>
<name>A0A2U7U923_9VIRU</name>
<gene>
    <name evidence="3" type="ORF">pqer_cds_463</name>
</gene>